<evidence type="ECO:0000313" key="10">
    <source>
        <dbReference type="Proteomes" id="UP000007880"/>
    </source>
</evidence>
<evidence type="ECO:0000259" key="8">
    <source>
        <dbReference type="PROSITE" id="PS50928"/>
    </source>
</evidence>
<evidence type="ECO:0000256" key="4">
    <source>
        <dbReference type="ARBA" id="ARBA00022692"/>
    </source>
</evidence>
<feature type="domain" description="ABC transmembrane type-1" evidence="8">
    <location>
        <begin position="122"/>
        <end position="335"/>
    </location>
</feature>
<evidence type="ECO:0000256" key="3">
    <source>
        <dbReference type="ARBA" id="ARBA00022475"/>
    </source>
</evidence>
<comment type="similarity">
    <text evidence="7">Belongs to the binding-protein-dependent transport system permease family.</text>
</comment>
<reference evidence="9 10" key="1">
    <citation type="submission" date="2012-02" db="EMBL/GenBank/DDBJ databases">
        <title>Complete genome sequence of Caldilinea aerophila DSM 14535 (= NBRC 102666).</title>
        <authorList>
            <person name="Oguchi A."/>
            <person name="Hosoyama A."/>
            <person name="Sekine M."/>
            <person name="Fukai R."/>
            <person name="Kato Y."/>
            <person name="Nakamura S."/>
            <person name="Hanada S."/>
            <person name="Yamazaki S."/>
            <person name="Fujita N."/>
        </authorList>
    </citation>
    <scope>NUCLEOTIDE SEQUENCE [LARGE SCALE GENOMIC DNA]</scope>
    <source>
        <strain evidence="10">DSM 14535 / JCM 11387 / NBRC 104270 / STL-6-O1</strain>
    </source>
</reference>
<organism evidence="9 10">
    <name type="scientific">Caldilinea aerophila (strain DSM 14535 / JCM 11387 / NBRC 104270 / STL-6-O1)</name>
    <dbReference type="NCBI Taxonomy" id="926550"/>
    <lineage>
        <taxon>Bacteria</taxon>
        <taxon>Bacillati</taxon>
        <taxon>Chloroflexota</taxon>
        <taxon>Caldilineae</taxon>
        <taxon>Caldilineales</taxon>
        <taxon>Caldilineaceae</taxon>
        <taxon>Caldilinea</taxon>
    </lineage>
</organism>
<feature type="transmembrane region" description="Helical" evidence="7">
    <location>
        <begin position="200"/>
        <end position="228"/>
    </location>
</feature>
<feature type="transmembrane region" description="Helical" evidence="7">
    <location>
        <begin position="160"/>
        <end position="180"/>
    </location>
</feature>
<evidence type="ECO:0000256" key="1">
    <source>
        <dbReference type="ARBA" id="ARBA00004651"/>
    </source>
</evidence>
<keyword evidence="10" id="KW-1185">Reference proteome</keyword>
<dbReference type="RefSeq" id="WP_014434999.1">
    <property type="nucleotide sequence ID" value="NC_017079.1"/>
</dbReference>
<gene>
    <name evidence="9" type="ordered locus">CLDAP_37360</name>
</gene>
<dbReference type="Proteomes" id="UP000007880">
    <property type="component" value="Chromosome"/>
</dbReference>
<dbReference type="Pfam" id="PF00528">
    <property type="entry name" value="BPD_transp_1"/>
    <property type="match status" value="1"/>
</dbReference>
<feature type="transmembrane region" description="Helical" evidence="7">
    <location>
        <begin position="51"/>
        <end position="77"/>
    </location>
</feature>
<keyword evidence="2 7" id="KW-0813">Transport</keyword>
<dbReference type="AlphaFoldDB" id="I0I938"/>
<dbReference type="OrthoDB" id="9787541at2"/>
<dbReference type="PROSITE" id="PS50928">
    <property type="entry name" value="ABC_TM1"/>
    <property type="match status" value="1"/>
</dbReference>
<dbReference type="GO" id="GO:0005886">
    <property type="term" value="C:plasma membrane"/>
    <property type="evidence" value="ECO:0007669"/>
    <property type="project" value="UniProtKB-SubCell"/>
</dbReference>
<dbReference type="GO" id="GO:0055085">
    <property type="term" value="P:transmembrane transport"/>
    <property type="evidence" value="ECO:0007669"/>
    <property type="project" value="InterPro"/>
</dbReference>
<feature type="transmembrane region" description="Helical" evidence="7">
    <location>
        <begin position="20"/>
        <end position="39"/>
    </location>
</feature>
<evidence type="ECO:0000313" key="9">
    <source>
        <dbReference type="EMBL" id="BAM01776.1"/>
    </source>
</evidence>
<dbReference type="STRING" id="926550.CLDAP_37360"/>
<dbReference type="CDD" id="cd06261">
    <property type="entry name" value="TM_PBP2"/>
    <property type="match status" value="1"/>
</dbReference>
<name>I0I938_CALAS</name>
<accession>I0I938</accession>
<dbReference type="Gene3D" id="1.10.3720.10">
    <property type="entry name" value="MetI-like"/>
    <property type="match status" value="1"/>
</dbReference>
<keyword evidence="4 7" id="KW-0812">Transmembrane</keyword>
<evidence type="ECO:0000256" key="5">
    <source>
        <dbReference type="ARBA" id="ARBA00022989"/>
    </source>
</evidence>
<dbReference type="PANTHER" id="PTHR30193:SF37">
    <property type="entry name" value="INNER MEMBRANE ABC TRANSPORTER PERMEASE PROTEIN YCJO"/>
    <property type="match status" value="1"/>
</dbReference>
<evidence type="ECO:0000256" key="2">
    <source>
        <dbReference type="ARBA" id="ARBA00022448"/>
    </source>
</evidence>
<keyword evidence="3" id="KW-1003">Cell membrane</keyword>
<dbReference type="KEGG" id="cap:CLDAP_37360"/>
<dbReference type="InterPro" id="IPR051393">
    <property type="entry name" value="ABC_transporter_permease"/>
</dbReference>
<protein>
    <submittedName>
        <fullName evidence="9">Putative ABC transporter permease protein</fullName>
    </submittedName>
</protein>
<feature type="transmembrane region" description="Helical" evidence="7">
    <location>
        <begin position="258"/>
        <end position="277"/>
    </location>
</feature>
<feature type="transmembrane region" description="Helical" evidence="7">
    <location>
        <begin position="315"/>
        <end position="336"/>
    </location>
</feature>
<feature type="transmembrane region" description="Helical" evidence="7">
    <location>
        <begin position="126"/>
        <end position="148"/>
    </location>
</feature>
<dbReference type="eggNOG" id="COG1175">
    <property type="taxonomic scope" value="Bacteria"/>
</dbReference>
<dbReference type="InterPro" id="IPR035906">
    <property type="entry name" value="MetI-like_sf"/>
</dbReference>
<dbReference type="PANTHER" id="PTHR30193">
    <property type="entry name" value="ABC TRANSPORTER PERMEASE PROTEIN"/>
    <property type="match status" value="1"/>
</dbReference>
<dbReference type="SUPFAM" id="SSF161098">
    <property type="entry name" value="MetI-like"/>
    <property type="match status" value="1"/>
</dbReference>
<proteinExistence type="inferred from homology"/>
<comment type="subcellular location">
    <subcellularLocation>
        <location evidence="1 7">Cell membrane</location>
        <topology evidence="1 7">Multi-pass membrane protein</topology>
    </subcellularLocation>
</comment>
<evidence type="ECO:0000256" key="6">
    <source>
        <dbReference type="ARBA" id="ARBA00023136"/>
    </source>
</evidence>
<dbReference type="InterPro" id="IPR000515">
    <property type="entry name" value="MetI-like"/>
</dbReference>
<evidence type="ECO:0000256" key="7">
    <source>
        <dbReference type="RuleBase" id="RU363032"/>
    </source>
</evidence>
<sequence>MPTKSQPALPPERLTFGALLSRIFFSLYAGLMTAVELVIDPIQRMIGVNRMAYFFVLPNLLIFGIFVLFPMVLNIYYSFTGGVNLFPQNRPFVGLANFQQIFSCTNFLDPNSCREDRFWRGLYNTAFYVIFQVGGMVAFSMLTAVVLNRSILGRGFFRSVFFYPVLLSPVVVAMIWKWILQRDGLINAMLVSLGMERIVFFLHANWAVFWVIFISIWAQMGFYTLILLAGLQSIPRELYEAAEMDGAQRLQSFRHITLPLWAPTLLVVLVLSVIRAVQVFDQVWVLTGGGPGTATLYVVQYIYETAFANQIQQFGLASAASVILGVILLILTLFQLRIGRQSDIA</sequence>
<dbReference type="HOGENOM" id="CLU_016047_0_2_0"/>
<dbReference type="EMBL" id="AP012337">
    <property type="protein sequence ID" value="BAM01776.1"/>
    <property type="molecule type" value="Genomic_DNA"/>
</dbReference>
<keyword evidence="5 7" id="KW-1133">Transmembrane helix</keyword>
<keyword evidence="6 7" id="KW-0472">Membrane</keyword>
<feature type="transmembrane region" description="Helical" evidence="7">
    <location>
        <begin position="283"/>
        <end position="303"/>
    </location>
</feature>